<evidence type="ECO:0000313" key="2">
    <source>
        <dbReference type="Proteomes" id="UP000390763"/>
    </source>
</evidence>
<gene>
    <name evidence="1" type="ORF">F7D62_04785</name>
</gene>
<evidence type="ECO:0008006" key="3">
    <source>
        <dbReference type="Google" id="ProtNLM"/>
    </source>
</evidence>
<name>A0AB35ZCI2_9BACT</name>
<sequence length="152" mass="17915">MDYKWLSEEVLAVDNLAPANIITASTYTFGMLYAKAILRLLSLLGAKEGAKHKEGFVRAEYYLNPKYKHAIDYHLKYLVRIGYFKYEGIVEMPDFYECCYYNGNTYTFYVDYSDDNPDPKGSSSDISFSVILFWEQLYNCLCREFEEVRRMR</sequence>
<dbReference type="AlphaFoldDB" id="A0AB35ZCI2"/>
<accession>A0AB35ZCI2</accession>
<dbReference type="RefSeq" id="WP_153087782.1">
    <property type="nucleotide sequence ID" value="NZ_VZAO01000138.1"/>
</dbReference>
<proteinExistence type="predicted"/>
<reference evidence="2" key="1">
    <citation type="submission" date="2019-09" db="EMBL/GenBank/DDBJ databases">
        <title>Distinct polysaccharide growth profiles of human intestinal Prevotella copri isolates.</title>
        <authorList>
            <person name="Fehlner-Peach H."/>
            <person name="Magnabosco C."/>
            <person name="Raghavan V."/>
            <person name="Scher J.U."/>
            <person name="Tett A."/>
            <person name="Cox L.M."/>
            <person name="Gottsegen C."/>
            <person name="Watters A."/>
            <person name="Wiltshire- Gordon J.D."/>
            <person name="Segata N."/>
            <person name="Bonneau R."/>
            <person name="Littman D.R."/>
        </authorList>
    </citation>
    <scope>NUCLEOTIDE SEQUENCE [LARGE SCALE GENOMIC DNA]</scope>
    <source>
        <strain evidence="2">iAK279</strain>
    </source>
</reference>
<protein>
    <recommendedName>
        <fullName evidence="3">HEPN domain-containing protein</fullName>
    </recommendedName>
</protein>
<dbReference type="EMBL" id="VZBT01000041">
    <property type="protein sequence ID" value="MQO03434.1"/>
    <property type="molecule type" value="Genomic_DNA"/>
</dbReference>
<organism evidence="1 2">
    <name type="scientific">Segatella copri</name>
    <dbReference type="NCBI Taxonomy" id="165179"/>
    <lineage>
        <taxon>Bacteria</taxon>
        <taxon>Pseudomonadati</taxon>
        <taxon>Bacteroidota</taxon>
        <taxon>Bacteroidia</taxon>
        <taxon>Bacteroidales</taxon>
        <taxon>Prevotellaceae</taxon>
        <taxon>Segatella</taxon>
    </lineage>
</organism>
<evidence type="ECO:0000313" key="1">
    <source>
        <dbReference type="EMBL" id="MQO03434.1"/>
    </source>
</evidence>
<dbReference type="Proteomes" id="UP000390763">
    <property type="component" value="Unassembled WGS sequence"/>
</dbReference>
<comment type="caution">
    <text evidence="1">The sequence shown here is derived from an EMBL/GenBank/DDBJ whole genome shotgun (WGS) entry which is preliminary data.</text>
</comment>